<dbReference type="Gene3D" id="3.30.505.10">
    <property type="entry name" value="SH2 domain"/>
    <property type="match status" value="1"/>
</dbReference>
<comment type="caution">
    <text evidence="12">The sequence shown here is derived from an EMBL/GenBank/DDBJ whole genome shotgun (WGS) entry which is preliminary data.</text>
</comment>
<feature type="region of interest" description="Disordered" evidence="9">
    <location>
        <begin position="415"/>
        <end position="466"/>
    </location>
</feature>
<dbReference type="InterPro" id="IPR036860">
    <property type="entry name" value="SH2_dom_sf"/>
</dbReference>
<dbReference type="PROSITE" id="PS00109">
    <property type="entry name" value="PROTEIN_KINASE_TYR"/>
    <property type="match status" value="1"/>
</dbReference>
<evidence type="ECO:0000259" key="11">
    <source>
        <dbReference type="PROSITE" id="PS50011"/>
    </source>
</evidence>
<dbReference type="SMART" id="SM00252">
    <property type="entry name" value="SH2"/>
    <property type="match status" value="1"/>
</dbReference>
<dbReference type="PROSITE" id="PS50001">
    <property type="entry name" value="SH2"/>
    <property type="match status" value="1"/>
</dbReference>
<evidence type="ECO:0000256" key="6">
    <source>
        <dbReference type="ARBA" id="ARBA00051245"/>
    </source>
</evidence>
<keyword evidence="2 8" id="KW-0547">Nucleotide-binding</keyword>
<dbReference type="GO" id="GO:0004715">
    <property type="term" value="F:non-membrane spanning protein tyrosine kinase activity"/>
    <property type="evidence" value="ECO:0007669"/>
    <property type="project" value="UniProtKB-EC"/>
</dbReference>
<protein>
    <recommendedName>
        <fullName evidence="8">Tyrosine-protein kinase</fullName>
        <ecNumber evidence="8">2.7.10.2</ecNumber>
    </recommendedName>
</protein>
<dbReference type="InterPro" id="IPR011009">
    <property type="entry name" value="Kinase-like_dom_sf"/>
</dbReference>
<keyword evidence="13" id="KW-1185">Reference proteome</keyword>
<dbReference type="InterPro" id="IPR050198">
    <property type="entry name" value="Non-receptor_tyrosine_kinases"/>
</dbReference>
<dbReference type="AlphaFoldDB" id="A0A8S1HBB0"/>
<accession>A0A8S1HBB0</accession>
<keyword evidence="4 8" id="KW-0067">ATP-binding</keyword>
<dbReference type="InterPro" id="IPR000719">
    <property type="entry name" value="Prot_kinase_dom"/>
</dbReference>
<evidence type="ECO:0000256" key="9">
    <source>
        <dbReference type="SAM" id="MobiDB-lite"/>
    </source>
</evidence>
<gene>
    <name evidence="12" type="ORF">CAUJ_LOCUS8653</name>
</gene>
<reference evidence="12" key="1">
    <citation type="submission" date="2020-10" db="EMBL/GenBank/DDBJ databases">
        <authorList>
            <person name="Kikuchi T."/>
        </authorList>
    </citation>
    <scope>NUCLEOTIDE SEQUENCE</scope>
    <source>
        <strain evidence="12">NKZ352</strain>
    </source>
</reference>
<dbReference type="OrthoDB" id="5863453at2759"/>
<dbReference type="PANTHER" id="PTHR24418">
    <property type="entry name" value="TYROSINE-PROTEIN KINASE"/>
    <property type="match status" value="1"/>
</dbReference>
<dbReference type="EMBL" id="CAJGYM010000029">
    <property type="protein sequence ID" value="CAD6192734.1"/>
    <property type="molecule type" value="Genomic_DNA"/>
</dbReference>
<dbReference type="Pfam" id="PF00017">
    <property type="entry name" value="SH2"/>
    <property type="match status" value="1"/>
</dbReference>
<proteinExistence type="inferred from homology"/>
<keyword evidence="1 8" id="KW-0808">Transferase</keyword>
<dbReference type="SUPFAM" id="SSF56112">
    <property type="entry name" value="Protein kinase-like (PK-like)"/>
    <property type="match status" value="1"/>
</dbReference>
<evidence type="ECO:0000313" key="12">
    <source>
        <dbReference type="EMBL" id="CAD6192734.1"/>
    </source>
</evidence>
<evidence type="ECO:0000313" key="13">
    <source>
        <dbReference type="Proteomes" id="UP000835052"/>
    </source>
</evidence>
<comment type="similarity">
    <text evidence="8">Belongs to the protein kinase superfamily. Tyr protein kinase family.</text>
</comment>
<organism evidence="12 13">
    <name type="scientific">Caenorhabditis auriculariae</name>
    <dbReference type="NCBI Taxonomy" id="2777116"/>
    <lineage>
        <taxon>Eukaryota</taxon>
        <taxon>Metazoa</taxon>
        <taxon>Ecdysozoa</taxon>
        <taxon>Nematoda</taxon>
        <taxon>Chromadorea</taxon>
        <taxon>Rhabditida</taxon>
        <taxon>Rhabditina</taxon>
        <taxon>Rhabditomorpha</taxon>
        <taxon>Rhabditoidea</taxon>
        <taxon>Rhabditidae</taxon>
        <taxon>Peloderinae</taxon>
        <taxon>Caenorhabditis</taxon>
    </lineage>
</organism>
<dbReference type="Gene3D" id="3.30.200.20">
    <property type="entry name" value="Phosphorylase Kinase, domain 1"/>
    <property type="match status" value="1"/>
</dbReference>
<keyword evidence="3 8" id="KW-0418">Kinase</keyword>
<feature type="compositionally biased region" description="Basic residues" evidence="9">
    <location>
        <begin position="436"/>
        <end position="451"/>
    </location>
</feature>
<feature type="domain" description="SH2" evidence="10">
    <location>
        <begin position="14"/>
        <end position="112"/>
    </location>
</feature>
<dbReference type="InterPro" id="IPR001245">
    <property type="entry name" value="Ser-Thr/Tyr_kinase_cat_dom"/>
</dbReference>
<evidence type="ECO:0000256" key="7">
    <source>
        <dbReference type="PROSITE-ProRule" id="PRU00191"/>
    </source>
</evidence>
<keyword evidence="5 8" id="KW-0829">Tyrosine-protein kinase</keyword>
<evidence type="ECO:0000256" key="2">
    <source>
        <dbReference type="ARBA" id="ARBA00022741"/>
    </source>
</evidence>
<dbReference type="Pfam" id="PF07714">
    <property type="entry name" value="PK_Tyr_Ser-Thr"/>
    <property type="match status" value="1"/>
</dbReference>
<evidence type="ECO:0000256" key="8">
    <source>
        <dbReference type="RuleBase" id="RU362096"/>
    </source>
</evidence>
<name>A0A8S1HBB0_9PELO</name>
<dbReference type="Proteomes" id="UP000835052">
    <property type="component" value="Unassembled WGS sequence"/>
</dbReference>
<dbReference type="PROSITE" id="PS50011">
    <property type="entry name" value="PROTEIN_KINASE_DOM"/>
    <property type="match status" value="1"/>
</dbReference>
<feature type="domain" description="Protein kinase" evidence="11">
    <location>
        <begin position="125"/>
        <end position="393"/>
    </location>
</feature>
<evidence type="ECO:0000256" key="4">
    <source>
        <dbReference type="ARBA" id="ARBA00022840"/>
    </source>
</evidence>
<dbReference type="GO" id="GO:0005524">
    <property type="term" value="F:ATP binding"/>
    <property type="evidence" value="ECO:0007669"/>
    <property type="project" value="UniProtKB-KW"/>
</dbReference>
<dbReference type="InterPro" id="IPR008266">
    <property type="entry name" value="Tyr_kinase_AS"/>
</dbReference>
<dbReference type="InterPro" id="IPR000980">
    <property type="entry name" value="SH2"/>
</dbReference>
<evidence type="ECO:0000259" key="10">
    <source>
        <dbReference type="PROSITE" id="PS50001"/>
    </source>
</evidence>
<comment type="catalytic activity">
    <reaction evidence="6 8">
        <text>L-tyrosyl-[protein] + ATP = O-phospho-L-tyrosyl-[protein] + ADP + H(+)</text>
        <dbReference type="Rhea" id="RHEA:10596"/>
        <dbReference type="Rhea" id="RHEA-COMP:10136"/>
        <dbReference type="Rhea" id="RHEA-COMP:20101"/>
        <dbReference type="ChEBI" id="CHEBI:15378"/>
        <dbReference type="ChEBI" id="CHEBI:30616"/>
        <dbReference type="ChEBI" id="CHEBI:46858"/>
        <dbReference type="ChEBI" id="CHEBI:61978"/>
        <dbReference type="ChEBI" id="CHEBI:456216"/>
        <dbReference type="EC" id="2.7.10.2"/>
    </reaction>
</comment>
<evidence type="ECO:0000256" key="5">
    <source>
        <dbReference type="ARBA" id="ARBA00023137"/>
    </source>
</evidence>
<dbReference type="EC" id="2.7.10.2" evidence="8"/>
<evidence type="ECO:0000256" key="3">
    <source>
        <dbReference type="ARBA" id="ARBA00022777"/>
    </source>
</evidence>
<keyword evidence="7" id="KW-0727">SH2 domain</keyword>
<feature type="compositionally biased region" description="Basic and acidic residues" evidence="9">
    <location>
        <begin position="452"/>
        <end position="466"/>
    </location>
</feature>
<sequence length="466" mass="52591">MPLRVDSQLEAENYFHGFLDTDDVNEILQKSGDFLVRYTVPISHGADYNYVVSVVAKPTTKEKVVKDFAIMEKDKGFMFEDGIPMSSVFELISRYKNSKKPIADGIALISPKRRKKWELRMSSLELEATRLSEGNFGHVLKGFLKSPTGEKIPVAVKQPKTNLPPDGNLANDLVNQMLCEARALRQTASHLNVISLQGIVTELNPPLLVMDLVEGSDLAKALRSQIVSDQHRLPIIIGVASGLSHIHLNGIVHRDISAQNVLLSHDFTKIKICDFGLARIGPSYTAKSTRPIPYKWMAPETLMKRVFSFKTDVWSFGVLVWEVYNDGADPYTFLKPQETRVFLLEKREKLGFNHAVIECPQGLVDFITKSIFEFSPEKRCNIITVCEKLKEILSEQDPTVQQRCIPILMEMNRSRQTAVASSRTRKSQSLDDNRRKTSRGTKPKSPHVRSARSKEKKNSKPRSPDS</sequence>
<evidence type="ECO:0000256" key="1">
    <source>
        <dbReference type="ARBA" id="ARBA00022679"/>
    </source>
</evidence>
<dbReference type="SUPFAM" id="SSF55550">
    <property type="entry name" value="SH2 domain"/>
    <property type="match status" value="1"/>
</dbReference>
<dbReference type="PRINTS" id="PR00109">
    <property type="entry name" value="TYRKINASE"/>
</dbReference>
<dbReference type="Gene3D" id="1.10.510.10">
    <property type="entry name" value="Transferase(Phosphotransferase) domain 1"/>
    <property type="match status" value="1"/>
</dbReference>